<gene>
    <name evidence="2" type="ORF">KI387_034968</name>
</gene>
<feature type="transmembrane region" description="Helical" evidence="1">
    <location>
        <begin position="41"/>
        <end position="62"/>
    </location>
</feature>
<protein>
    <submittedName>
        <fullName evidence="2">Uncharacterized protein</fullName>
    </submittedName>
</protein>
<evidence type="ECO:0000313" key="2">
    <source>
        <dbReference type="EMBL" id="KAH9290851.1"/>
    </source>
</evidence>
<dbReference type="Proteomes" id="UP000824469">
    <property type="component" value="Unassembled WGS sequence"/>
</dbReference>
<keyword evidence="1" id="KW-1133">Transmembrane helix</keyword>
<feature type="non-terminal residue" evidence="2">
    <location>
        <position position="72"/>
    </location>
</feature>
<feature type="transmembrane region" description="Helical" evidence="1">
    <location>
        <begin position="15"/>
        <end position="35"/>
    </location>
</feature>
<proteinExistence type="predicted"/>
<keyword evidence="3" id="KW-1185">Reference proteome</keyword>
<sequence length="72" mass="8094">SDLGVVLSNYLQARVTGSGSGVVILHLAFGISPIFDFHFSWLSSVVNHVGEVLAFFVFDRYIQKFLKTMMRK</sequence>
<dbReference type="EMBL" id="JAHRHJ020003813">
    <property type="protein sequence ID" value="KAH9290851.1"/>
    <property type="molecule type" value="Genomic_DNA"/>
</dbReference>
<evidence type="ECO:0000256" key="1">
    <source>
        <dbReference type="SAM" id="Phobius"/>
    </source>
</evidence>
<reference evidence="2 3" key="1">
    <citation type="journal article" date="2021" name="Nat. Plants">
        <title>The Taxus genome provides insights into paclitaxel biosynthesis.</title>
        <authorList>
            <person name="Xiong X."/>
            <person name="Gou J."/>
            <person name="Liao Q."/>
            <person name="Li Y."/>
            <person name="Zhou Q."/>
            <person name="Bi G."/>
            <person name="Li C."/>
            <person name="Du R."/>
            <person name="Wang X."/>
            <person name="Sun T."/>
            <person name="Guo L."/>
            <person name="Liang H."/>
            <person name="Lu P."/>
            <person name="Wu Y."/>
            <person name="Zhang Z."/>
            <person name="Ro D.K."/>
            <person name="Shang Y."/>
            <person name="Huang S."/>
            <person name="Yan J."/>
        </authorList>
    </citation>
    <scope>NUCLEOTIDE SEQUENCE [LARGE SCALE GENOMIC DNA]</scope>
    <source>
        <strain evidence="2">Ta-2019</strain>
    </source>
</reference>
<comment type="caution">
    <text evidence="2">The sequence shown here is derived from an EMBL/GenBank/DDBJ whole genome shotgun (WGS) entry which is preliminary data.</text>
</comment>
<keyword evidence="1" id="KW-0812">Transmembrane</keyword>
<keyword evidence="1" id="KW-0472">Membrane</keyword>
<name>A0AA38C110_TAXCH</name>
<accession>A0AA38C110</accession>
<dbReference type="AlphaFoldDB" id="A0AA38C110"/>
<evidence type="ECO:0000313" key="3">
    <source>
        <dbReference type="Proteomes" id="UP000824469"/>
    </source>
</evidence>
<organism evidence="2 3">
    <name type="scientific">Taxus chinensis</name>
    <name type="common">Chinese yew</name>
    <name type="synonym">Taxus wallichiana var. chinensis</name>
    <dbReference type="NCBI Taxonomy" id="29808"/>
    <lineage>
        <taxon>Eukaryota</taxon>
        <taxon>Viridiplantae</taxon>
        <taxon>Streptophyta</taxon>
        <taxon>Embryophyta</taxon>
        <taxon>Tracheophyta</taxon>
        <taxon>Spermatophyta</taxon>
        <taxon>Pinopsida</taxon>
        <taxon>Pinidae</taxon>
        <taxon>Conifers II</taxon>
        <taxon>Cupressales</taxon>
        <taxon>Taxaceae</taxon>
        <taxon>Taxus</taxon>
    </lineage>
</organism>
<feature type="non-terminal residue" evidence="2">
    <location>
        <position position="1"/>
    </location>
</feature>